<dbReference type="GO" id="GO:0016020">
    <property type="term" value="C:membrane"/>
    <property type="evidence" value="ECO:0007669"/>
    <property type="project" value="TreeGrafter"/>
</dbReference>
<accession>A0A1M6R532</accession>
<dbReference type="EMBL" id="FRAF01000011">
    <property type="protein sequence ID" value="SHK27437.1"/>
    <property type="molecule type" value="Genomic_DNA"/>
</dbReference>
<keyword evidence="1" id="KW-0479">Metal-binding</keyword>
<dbReference type="STRING" id="1830138.SAMN05443507_11157"/>
<dbReference type="CDD" id="cd10917">
    <property type="entry name" value="CE4_NodB_like_6s_7s"/>
    <property type="match status" value="1"/>
</dbReference>
<dbReference type="PROSITE" id="PS51677">
    <property type="entry name" value="NODB"/>
    <property type="match status" value="1"/>
</dbReference>
<keyword evidence="5" id="KW-1185">Reference proteome</keyword>
<dbReference type="RefSeq" id="WP_083574183.1">
    <property type="nucleotide sequence ID" value="NZ_FRAF01000011.1"/>
</dbReference>
<evidence type="ECO:0000256" key="1">
    <source>
        <dbReference type="ARBA" id="ARBA00022723"/>
    </source>
</evidence>
<feature type="domain" description="NodB homology" evidence="3">
    <location>
        <begin position="23"/>
        <end position="202"/>
    </location>
</feature>
<dbReference type="InterPro" id="IPR002509">
    <property type="entry name" value="NODB_dom"/>
</dbReference>
<gene>
    <name evidence="4" type="ORF">SAMN05443507_11157</name>
</gene>
<dbReference type="InterPro" id="IPR050248">
    <property type="entry name" value="Polysacc_deacetylase_ArnD"/>
</dbReference>
<sequence length="208" mass="22738">MHNDAKSHRDTPPGIRALATSERVLALTFDDGPDTEFTPSVLDILQRYGISATFFCLGVQVAANWSVAKRIVVAGHQIANHTWSHPHASDVTVSELLREVENTTDTIEEATGERPRWFRPPYGELGAEQGRAIADAGYEVVLWTVDSLDWLGITGPQIVANVVPALENGAILLHHSAGNVAGTVDALPYLIEVCLRLGYRFVRLDEAM</sequence>
<dbReference type="OrthoDB" id="62208at2"/>
<dbReference type="PANTHER" id="PTHR10587:SF133">
    <property type="entry name" value="CHITIN DEACETYLASE 1-RELATED"/>
    <property type="match status" value="1"/>
</dbReference>
<dbReference type="GO" id="GO:0005975">
    <property type="term" value="P:carbohydrate metabolic process"/>
    <property type="evidence" value="ECO:0007669"/>
    <property type="project" value="InterPro"/>
</dbReference>
<evidence type="ECO:0000259" key="3">
    <source>
        <dbReference type="PROSITE" id="PS51677"/>
    </source>
</evidence>
<dbReference type="GO" id="GO:0046872">
    <property type="term" value="F:metal ion binding"/>
    <property type="evidence" value="ECO:0007669"/>
    <property type="project" value="UniProtKB-KW"/>
</dbReference>
<dbReference type="Pfam" id="PF01522">
    <property type="entry name" value="Polysacc_deac_1"/>
    <property type="match status" value="1"/>
</dbReference>
<evidence type="ECO:0000313" key="4">
    <source>
        <dbReference type="EMBL" id="SHK27437.1"/>
    </source>
</evidence>
<evidence type="ECO:0000256" key="2">
    <source>
        <dbReference type="ARBA" id="ARBA00022801"/>
    </source>
</evidence>
<dbReference type="SUPFAM" id="SSF88713">
    <property type="entry name" value="Glycoside hydrolase/deacetylase"/>
    <property type="match status" value="1"/>
</dbReference>
<evidence type="ECO:0000313" key="5">
    <source>
        <dbReference type="Proteomes" id="UP000184016"/>
    </source>
</evidence>
<keyword evidence="2" id="KW-0378">Hydrolase</keyword>
<dbReference type="GO" id="GO:0016810">
    <property type="term" value="F:hydrolase activity, acting on carbon-nitrogen (but not peptide) bonds"/>
    <property type="evidence" value="ECO:0007669"/>
    <property type="project" value="InterPro"/>
</dbReference>
<dbReference type="InterPro" id="IPR011330">
    <property type="entry name" value="Glyco_hydro/deAcase_b/a-brl"/>
</dbReference>
<protein>
    <submittedName>
        <fullName evidence="4">Peptidoglycan/xylan/chitin deacetylase, PgdA/CDA1 family</fullName>
    </submittedName>
</protein>
<dbReference type="PANTHER" id="PTHR10587">
    <property type="entry name" value="GLYCOSYL TRANSFERASE-RELATED"/>
    <property type="match status" value="1"/>
</dbReference>
<dbReference type="Proteomes" id="UP000184016">
    <property type="component" value="Unassembled WGS sequence"/>
</dbReference>
<organism evidence="4 5">
    <name type="scientific">Alicyclobacillus tolerans</name>
    <dbReference type="NCBI Taxonomy" id="90970"/>
    <lineage>
        <taxon>Bacteria</taxon>
        <taxon>Bacillati</taxon>
        <taxon>Bacillota</taxon>
        <taxon>Bacilli</taxon>
        <taxon>Bacillales</taxon>
        <taxon>Alicyclobacillaceae</taxon>
        <taxon>Alicyclobacillus</taxon>
    </lineage>
</organism>
<reference evidence="5" key="1">
    <citation type="submission" date="2016-11" db="EMBL/GenBank/DDBJ databases">
        <authorList>
            <person name="Varghese N."/>
            <person name="Submissions S."/>
        </authorList>
    </citation>
    <scope>NUCLEOTIDE SEQUENCE [LARGE SCALE GENOMIC DNA]</scope>
    <source>
        <strain evidence="5">USBA-503</strain>
    </source>
</reference>
<name>A0A1M6R532_9BACL</name>
<dbReference type="AlphaFoldDB" id="A0A1M6R532"/>
<dbReference type="Gene3D" id="3.20.20.370">
    <property type="entry name" value="Glycoside hydrolase/deacetylase"/>
    <property type="match status" value="1"/>
</dbReference>
<proteinExistence type="predicted"/>